<sequence>MQFEITLFVSPSEGPSDHPETLLESNCTKRNHPCPSIQHALHVADKMYNESLIPRMAIRLLLMPKFNSGSLIYGKEQCNIQYSQTIDFLIIESDSSVMEQRIELDCEGQVLFQSQHEFDIKTLLFNMLNISRLHLGVDGTRILNMRHVKLFQFEFKSQKQSSVVGTEEIILVMHGCEMITSKFDILQIFSLNISHSVVSDSDLHTLSAATITMSWCEVRRFVYRSLNDVWITPWQNQLFRISNCNIFDSIFTLFAFKDVSFESVRLYQQNSILFEFTYSVELVDLIAKEGALYLLFQGISNRILISKSEFSFVNSVQGVRYMIEMITCSYVSIENSVFTDNQVPPISISNAQTVGIYATQFYRNSGPCVNAIMVSGVGTTSFSMDMCKMVNNSCSSCNGAALNVQAYFVTLSSEFKNNQAQNGGALYVESSEFLGTYSIFDGNLAQSRGGAIYLRLFDSSLTTTIFEMTCVNNTALFSGGCIFFHSPHDKHLLKFSESSGNVFQGNVGNSYGNDFGIPLYNIDYQVQIYYQENNRSIFNSNSTPEIFIYPGQGIYKLQLELWNNKTERVLFLENDALALYSMSNSDAFVSYIPSNDSIGFRSIVISIYSIESTPYKAVLEINSEFSIEMFIHVLPCPEGTFLTLRNVPGGTYLCSSVPYIPYNVIIPAVAIVTIIIFVFTVLLIYLAIRAIRNIVHRLKMLDRRLRAEKKMESKLLEKRVVLMDGNDNEISHSTQSGQSSKIVDEKTSLLFDGHSSRITKYTNSINNKSSSSATAHSWMISIDEIEIVKRIAEGASGTVYLASWNGTKVALKTLKHYSEELISHGEQLIHVDEEEFEKEASLLANIRHPNIVQFFGVIMAGSKKYLVVEFMEKGSLDKLIYNSKSGTEKIDLFRKIDILLGVAKGMNYLHSLKPKGIIHRDLKPGNVLIDKNSTSKICDFGMSRTSDTFSKDSATTNVGTLFYMSNEMLEGNSSYNHKVDVYSFAIIMWELFFEESPYMNSHSKKIYKFMNHDSTHFNGFNVLVNVLKGIRPVIPFSSENEMTEWIMEFVQPDNLSVSLQVLCEITKQYIELMKACWNSNFNERPDFGEICNRLNQMICFGINDK</sequence>
<keyword evidence="4" id="KW-0067">ATP-binding</keyword>
<protein>
    <recommendedName>
        <fullName evidence="6">Protein kinase domain-containing protein</fullName>
    </recommendedName>
</protein>
<dbReference type="Proteomes" id="UP000816034">
    <property type="component" value="Unassembled WGS sequence"/>
</dbReference>
<dbReference type="GO" id="GO:0005524">
    <property type="term" value="F:ATP binding"/>
    <property type="evidence" value="ECO:0007669"/>
    <property type="project" value="UniProtKB-KW"/>
</dbReference>
<proteinExistence type="predicted"/>
<keyword evidence="5" id="KW-0472">Membrane</keyword>
<evidence type="ECO:0000256" key="3">
    <source>
        <dbReference type="ARBA" id="ARBA00022777"/>
    </source>
</evidence>
<evidence type="ECO:0000259" key="6">
    <source>
        <dbReference type="PROSITE" id="PS50011"/>
    </source>
</evidence>
<keyword evidence="8" id="KW-1185">Reference proteome</keyword>
<evidence type="ECO:0000313" key="7">
    <source>
        <dbReference type="EMBL" id="KAG2389006.1"/>
    </source>
</evidence>
<dbReference type="RefSeq" id="XP_044552998.1">
    <property type="nucleotide sequence ID" value="XM_044690390.1"/>
</dbReference>
<dbReference type="InterPro" id="IPR011050">
    <property type="entry name" value="Pectin_lyase_fold/virulence"/>
</dbReference>
<evidence type="ECO:0000256" key="5">
    <source>
        <dbReference type="SAM" id="Phobius"/>
    </source>
</evidence>
<dbReference type="InterPro" id="IPR000719">
    <property type="entry name" value="Prot_kinase_dom"/>
</dbReference>
<evidence type="ECO:0000256" key="1">
    <source>
        <dbReference type="ARBA" id="ARBA00022679"/>
    </source>
</evidence>
<evidence type="ECO:0000256" key="2">
    <source>
        <dbReference type="ARBA" id="ARBA00022741"/>
    </source>
</evidence>
<dbReference type="SMART" id="SM00220">
    <property type="entry name" value="S_TKc"/>
    <property type="match status" value="1"/>
</dbReference>
<keyword evidence="3" id="KW-0418">Kinase</keyword>
<comment type="caution">
    <text evidence="7">The sequence shown here is derived from an EMBL/GenBank/DDBJ whole genome shotgun (WGS) entry which is preliminary data.</text>
</comment>
<gene>
    <name evidence="7" type="ORF">C9374_014406</name>
</gene>
<dbReference type="InterPro" id="IPR051681">
    <property type="entry name" value="Ser/Thr_Kinases-Pseudokinases"/>
</dbReference>
<dbReference type="PANTHER" id="PTHR44329:SF288">
    <property type="entry name" value="MITOGEN-ACTIVATED PROTEIN KINASE KINASE KINASE 20"/>
    <property type="match status" value="1"/>
</dbReference>
<keyword evidence="1" id="KW-0808">Transferase</keyword>
<feature type="domain" description="Protein kinase" evidence="6">
    <location>
        <begin position="785"/>
        <end position="1098"/>
    </location>
</feature>
<accession>A0AA88KPV1</accession>
<keyword evidence="5" id="KW-0812">Transmembrane</keyword>
<dbReference type="Gene3D" id="1.10.510.10">
    <property type="entry name" value="Transferase(Phosphotransferase) domain 1"/>
    <property type="match status" value="1"/>
</dbReference>
<name>A0AA88KPV1_NAELO</name>
<dbReference type="Gene3D" id="3.30.200.20">
    <property type="entry name" value="Phosphorylase Kinase, domain 1"/>
    <property type="match status" value="1"/>
</dbReference>
<keyword evidence="5" id="KW-1133">Transmembrane helix</keyword>
<dbReference type="EMBL" id="PYSW02000008">
    <property type="protein sequence ID" value="KAG2389006.1"/>
    <property type="molecule type" value="Genomic_DNA"/>
</dbReference>
<dbReference type="PROSITE" id="PS00108">
    <property type="entry name" value="PROTEIN_KINASE_ST"/>
    <property type="match status" value="1"/>
</dbReference>
<dbReference type="GeneID" id="68106859"/>
<evidence type="ECO:0000256" key="4">
    <source>
        <dbReference type="ARBA" id="ARBA00022840"/>
    </source>
</evidence>
<dbReference type="InterPro" id="IPR008271">
    <property type="entry name" value="Ser/Thr_kinase_AS"/>
</dbReference>
<dbReference type="CDD" id="cd13999">
    <property type="entry name" value="STKc_MAP3K-like"/>
    <property type="match status" value="1"/>
</dbReference>
<feature type="transmembrane region" description="Helical" evidence="5">
    <location>
        <begin position="664"/>
        <end position="688"/>
    </location>
</feature>
<dbReference type="PROSITE" id="PS50011">
    <property type="entry name" value="PROTEIN_KINASE_DOM"/>
    <property type="match status" value="1"/>
</dbReference>
<keyword evidence="2" id="KW-0547">Nucleotide-binding</keyword>
<dbReference type="InterPro" id="IPR011009">
    <property type="entry name" value="Kinase-like_dom_sf"/>
</dbReference>
<organism evidence="7 8">
    <name type="scientific">Naegleria lovaniensis</name>
    <name type="common">Amoeba</name>
    <dbReference type="NCBI Taxonomy" id="51637"/>
    <lineage>
        <taxon>Eukaryota</taxon>
        <taxon>Discoba</taxon>
        <taxon>Heterolobosea</taxon>
        <taxon>Tetramitia</taxon>
        <taxon>Eutetramitia</taxon>
        <taxon>Vahlkampfiidae</taxon>
        <taxon>Naegleria</taxon>
    </lineage>
</organism>
<evidence type="ECO:0000313" key="8">
    <source>
        <dbReference type="Proteomes" id="UP000816034"/>
    </source>
</evidence>
<dbReference type="SUPFAM" id="SSF56112">
    <property type="entry name" value="Protein kinase-like (PK-like)"/>
    <property type="match status" value="1"/>
</dbReference>
<dbReference type="AlphaFoldDB" id="A0AA88KPV1"/>
<dbReference type="PANTHER" id="PTHR44329">
    <property type="entry name" value="SERINE/THREONINE-PROTEIN KINASE TNNI3K-RELATED"/>
    <property type="match status" value="1"/>
</dbReference>
<reference evidence="7 8" key="1">
    <citation type="journal article" date="2018" name="BMC Genomics">
        <title>The genome of Naegleria lovaniensis, the basis for a comparative approach to unravel pathogenicity factors of the human pathogenic amoeba N. fowleri.</title>
        <authorList>
            <person name="Liechti N."/>
            <person name="Schurch N."/>
            <person name="Bruggmann R."/>
            <person name="Wittwer M."/>
        </authorList>
    </citation>
    <scope>NUCLEOTIDE SEQUENCE [LARGE SCALE GENOMIC DNA]</scope>
    <source>
        <strain evidence="7 8">ATCC 30569</strain>
    </source>
</reference>
<dbReference type="Pfam" id="PF00069">
    <property type="entry name" value="Pkinase"/>
    <property type="match status" value="1"/>
</dbReference>
<dbReference type="GO" id="GO:0004674">
    <property type="term" value="F:protein serine/threonine kinase activity"/>
    <property type="evidence" value="ECO:0007669"/>
    <property type="project" value="TreeGrafter"/>
</dbReference>
<dbReference type="SUPFAM" id="SSF51126">
    <property type="entry name" value="Pectin lyase-like"/>
    <property type="match status" value="1"/>
</dbReference>